<evidence type="ECO:0000313" key="3">
    <source>
        <dbReference type="Proteomes" id="UP000542342"/>
    </source>
</evidence>
<evidence type="ECO:0000256" key="1">
    <source>
        <dbReference type="SAM" id="Phobius"/>
    </source>
</evidence>
<feature type="transmembrane region" description="Helical" evidence="1">
    <location>
        <begin position="192"/>
        <end position="209"/>
    </location>
</feature>
<proteinExistence type="predicted"/>
<sequence length="260" mass="27901">MNNLCPACGAAYNIRPTDVGRKVRCKRCGAALVVAPEGLVAEAAAGAAPTDPSAVSPPVPSADPPPAPAPAEAYMEIPVPSLVASPYQRPYPPNNFLAAIGGIPTVLFALGVFFVILFTFMTPIGEAATRRAQARVDLLKWEQDLEIRRLKDKDIEKAAKIAESYLPKLVEASSSAEYTRISNIRSQWYDRYGQLLGFLLLAFGCIGYLRTEQPLVLRIVAAVTLSFMLMVIFVLGVSGGCNSTPVAKMPSPPKLPFPPD</sequence>
<name>A0A7V9ABK2_9BACT</name>
<comment type="caution">
    <text evidence="2">The sequence shown here is derived from an EMBL/GenBank/DDBJ whole genome shotgun (WGS) entry which is preliminary data.</text>
</comment>
<accession>A0A7V9ABK2</accession>
<dbReference type="EMBL" id="JACEFB010000004">
    <property type="protein sequence ID" value="MBA2226143.1"/>
    <property type="molecule type" value="Genomic_DNA"/>
</dbReference>
<dbReference type="Gene3D" id="2.20.28.160">
    <property type="match status" value="1"/>
</dbReference>
<feature type="transmembrane region" description="Helical" evidence="1">
    <location>
        <begin position="215"/>
        <end position="239"/>
    </location>
</feature>
<keyword evidence="3" id="KW-1185">Reference proteome</keyword>
<protein>
    <recommendedName>
        <fullName evidence="4">Zinc finger/thioredoxin putative domain-containing protein</fullName>
    </recommendedName>
</protein>
<dbReference type="RefSeq" id="WP_194537566.1">
    <property type="nucleotide sequence ID" value="NZ_JACEFB010000004.1"/>
</dbReference>
<keyword evidence="1" id="KW-0812">Transmembrane</keyword>
<keyword evidence="1" id="KW-1133">Transmembrane helix</keyword>
<dbReference type="Proteomes" id="UP000542342">
    <property type="component" value="Unassembled WGS sequence"/>
</dbReference>
<dbReference type="InterPro" id="IPR011723">
    <property type="entry name" value="Znf/thioredoxin_put"/>
</dbReference>
<dbReference type="AlphaFoldDB" id="A0A7V9ABK2"/>
<feature type="transmembrane region" description="Helical" evidence="1">
    <location>
        <begin position="96"/>
        <end position="121"/>
    </location>
</feature>
<keyword evidence="1" id="KW-0472">Membrane</keyword>
<reference evidence="2 3" key="1">
    <citation type="submission" date="2020-07" db="EMBL/GenBank/DDBJ databases">
        <title>Thermogemmata thermophila gen. nov., sp. nov., a novel moderate thermophilic planctomycete from a Kamchatka hot spring.</title>
        <authorList>
            <person name="Elcheninov A.G."/>
            <person name="Podosokorskaya O.A."/>
            <person name="Kovaleva O.L."/>
            <person name="Novikov A."/>
            <person name="Bonch-Osmolovskaya E.A."/>
            <person name="Toshchakov S.V."/>
            <person name="Kublanov I.V."/>
        </authorList>
    </citation>
    <scope>NUCLEOTIDE SEQUENCE [LARGE SCALE GENOMIC DNA]</scope>
    <source>
        <strain evidence="2 3">2918</strain>
    </source>
</reference>
<evidence type="ECO:0000313" key="2">
    <source>
        <dbReference type="EMBL" id="MBA2226143.1"/>
    </source>
</evidence>
<evidence type="ECO:0008006" key="4">
    <source>
        <dbReference type="Google" id="ProtNLM"/>
    </source>
</evidence>
<dbReference type="NCBIfam" id="TIGR02098">
    <property type="entry name" value="MJ0042_CXXC"/>
    <property type="match status" value="1"/>
</dbReference>
<gene>
    <name evidence="2" type="ORF">H0921_08215</name>
</gene>
<organism evidence="2 3">
    <name type="scientific">Thermogemmata fonticola</name>
    <dbReference type="NCBI Taxonomy" id="2755323"/>
    <lineage>
        <taxon>Bacteria</taxon>
        <taxon>Pseudomonadati</taxon>
        <taxon>Planctomycetota</taxon>
        <taxon>Planctomycetia</taxon>
        <taxon>Gemmatales</taxon>
        <taxon>Gemmataceae</taxon>
        <taxon>Thermogemmata</taxon>
    </lineage>
</organism>